<protein>
    <submittedName>
        <fullName evidence="7">M42 family metallopeptidase</fullName>
    </submittedName>
</protein>
<proteinExistence type="inferred from homology"/>
<evidence type="ECO:0000313" key="8">
    <source>
        <dbReference type="Proteomes" id="UP001601058"/>
    </source>
</evidence>
<evidence type="ECO:0000256" key="3">
    <source>
        <dbReference type="ARBA" id="ARBA00022670"/>
    </source>
</evidence>
<sequence length="360" mass="39435">MSNQVHEMFKELTEAPGVVGDERNARGVMEKYIKPYCDSILSDQLGSLIAVKTGKSNGPKIMVTAHLDEVGFMVTDITKQGFLKFVPLGGWWSQVILSQRVNVITNKGEITGVTGSKPPHILTAEERKKVVDIKDMFIDIGAQSKEEAMEFGVKPGDSIVPNCPFTVMRNSKLLMAKAWDNRLGCAIVIEVLKRLQQENHENIVYGVASVQEEVGIRGAKTAANVIQPDISFAIDVGIAGDTPGIREDEARGKLGSGPQIVLYDLTMIPHRGLREFVVKIAEELNIPFQFEVLTGGGTDAGSTHLHGAGVPSLAIIIPTRYIHSHASIIHEDDFESAVQLFVEVIKKLNRFTVNELIDKV</sequence>
<dbReference type="Gene3D" id="3.40.630.10">
    <property type="entry name" value="Zn peptidases"/>
    <property type="match status" value="1"/>
</dbReference>
<dbReference type="RefSeq" id="WP_389219934.1">
    <property type="nucleotide sequence ID" value="NZ_JBIACJ010000006.1"/>
</dbReference>
<keyword evidence="2" id="KW-0031">Aminopeptidase</keyword>
<evidence type="ECO:0000256" key="5">
    <source>
        <dbReference type="ARBA" id="ARBA00022801"/>
    </source>
</evidence>
<organism evidence="7 8">
    <name type="scientific">Cytobacillus mangrovibacter</name>
    <dbReference type="NCBI Taxonomy" id="3299024"/>
    <lineage>
        <taxon>Bacteria</taxon>
        <taxon>Bacillati</taxon>
        <taxon>Bacillota</taxon>
        <taxon>Bacilli</taxon>
        <taxon>Bacillales</taxon>
        <taxon>Bacillaceae</taxon>
        <taxon>Cytobacillus</taxon>
    </lineage>
</organism>
<comment type="caution">
    <text evidence="7">The sequence shown here is derived from an EMBL/GenBank/DDBJ whole genome shotgun (WGS) entry which is preliminary data.</text>
</comment>
<reference evidence="7 8" key="1">
    <citation type="submission" date="2024-08" db="EMBL/GenBank/DDBJ databases">
        <title>Two novel Cytobacillus novel species.</title>
        <authorList>
            <person name="Liu G."/>
        </authorList>
    </citation>
    <scope>NUCLEOTIDE SEQUENCE [LARGE SCALE GENOMIC DNA]</scope>
    <source>
        <strain evidence="7 8">FJAT-53684</strain>
    </source>
</reference>
<keyword evidence="8" id="KW-1185">Reference proteome</keyword>
<dbReference type="InterPro" id="IPR008007">
    <property type="entry name" value="Peptidase_M42"/>
</dbReference>
<keyword evidence="3" id="KW-0645">Protease</keyword>
<evidence type="ECO:0000256" key="4">
    <source>
        <dbReference type="ARBA" id="ARBA00022723"/>
    </source>
</evidence>
<dbReference type="Proteomes" id="UP001601058">
    <property type="component" value="Unassembled WGS sequence"/>
</dbReference>
<dbReference type="CDD" id="cd05656">
    <property type="entry name" value="M42_Frv"/>
    <property type="match status" value="1"/>
</dbReference>
<dbReference type="SUPFAM" id="SSF101821">
    <property type="entry name" value="Aminopeptidase/glucanase lid domain"/>
    <property type="match status" value="1"/>
</dbReference>
<dbReference type="InterPro" id="IPR051464">
    <property type="entry name" value="Peptidase_M42_aminopept"/>
</dbReference>
<dbReference type="InterPro" id="IPR023367">
    <property type="entry name" value="Peptidase_M42_dom2"/>
</dbReference>
<keyword evidence="5" id="KW-0378">Hydrolase</keyword>
<dbReference type="EMBL" id="JBIACJ010000006">
    <property type="protein sequence ID" value="MFE8697154.1"/>
    <property type="molecule type" value="Genomic_DNA"/>
</dbReference>
<evidence type="ECO:0000313" key="7">
    <source>
        <dbReference type="EMBL" id="MFE8697154.1"/>
    </source>
</evidence>
<name>A0ABW6JZ14_9BACI</name>
<dbReference type="Pfam" id="PF05343">
    <property type="entry name" value="Peptidase_M42"/>
    <property type="match status" value="1"/>
</dbReference>
<dbReference type="SUPFAM" id="SSF53187">
    <property type="entry name" value="Zn-dependent exopeptidases"/>
    <property type="match status" value="1"/>
</dbReference>
<gene>
    <name evidence="7" type="ORF">ACFYKT_12490</name>
</gene>
<dbReference type="PANTHER" id="PTHR32481">
    <property type="entry name" value="AMINOPEPTIDASE"/>
    <property type="match status" value="1"/>
</dbReference>
<comment type="similarity">
    <text evidence="1 6">Belongs to the peptidase M42 family.</text>
</comment>
<evidence type="ECO:0000256" key="2">
    <source>
        <dbReference type="ARBA" id="ARBA00022438"/>
    </source>
</evidence>
<keyword evidence="4" id="KW-0479">Metal-binding</keyword>
<accession>A0ABW6JZ14</accession>
<dbReference type="Gene3D" id="2.40.30.40">
    <property type="entry name" value="Peptidase M42, domain 2"/>
    <property type="match status" value="1"/>
</dbReference>
<evidence type="ECO:0000256" key="6">
    <source>
        <dbReference type="PIRNR" id="PIRNR001123"/>
    </source>
</evidence>
<dbReference type="PANTHER" id="PTHR32481:SF21">
    <property type="entry name" value="AMINOPEPTIDASE YSDC-RELATED"/>
    <property type="match status" value="1"/>
</dbReference>
<dbReference type="PIRSF" id="PIRSF001123">
    <property type="entry name" value="PepA_GA"/>
    <property type="match status" value="1"/>
</dbReference>
<evidence type="ECO:0000256" key="1">
    <source>
        <dbReference type="ARBA" id="ARBA00006272"/>
    </source>
</evidence>